<dbReference type="Pfam" id="PF02635">
    <property type="entry name" value="DsrE"/>
    <property type="match status" value="1"/>
</dbReference>
<dbReference type="Gene3D" id="3.40.1260.10">
    <property type="entry name" value="DsrEFH-like"/>
    <property type="match status" value="1"/>
</dbReference>
<evidence type="ECO:0000313" key="3">
    <source>
        <dbReference type="Proteomes" id="UP001245561"/>
    </source>
</evidence>
<dbReference type="AlphaFoldDB" id="A0AAP5KSI6"/>
<evidence type="ECO:0000313" key="1">
    <source>
        <dbReference type="EMBL" id="MDT2597704.1"/>
    </source>
</evidence>
<name>A0AAP5KSI6_9ENTE</name>
<accession>A0AAP5KSI6</accession>
<dbReference type="InterPro" id="IPR027396">
    <property type="entry name" value="DsrEFH-like"/>
</dbReference>
<reference evidence="2 4" key="1">
    <citation type="submission" date="2023-03" db="EMBL/GenBank/DDBJ databases">
        <authorList>
            <person name="Shen W."/>
            <person name="Cai J."/>
        </authorList>
    </citation>
    <scope>NUCLEOTIDE SEQUENCE</scope>
    <source>
        <strain evidence="2">P55-2</strain>
        <strain evidence="1 4">P72-2</strain>
    </source>
</reference>
<evidence type="ECO:0000313" key="4">
    <source>
        <dbReference type="Proteomes" id="UP001256547"/>
    </source>
</evidence>
<dbReference type="PANTHER" id="PTHR37691:SF1">
    <property type="entry name" value="BLR3518 PROTEIN"/>
    <property type="match status" value="1"/>
</dbReference>
<dbReference type="Proteomes" id="UP001256547">
    <property type="component" value="Unassembled WGS sequence"/>
</dbReference>
<protein>
    <submittedName>
        <fullName evidence="2">DsrE family protein</fullName>
    </submittedName>
</protein>
<organism evidence="2 3">
    <name type="scientific">Enterococcus dongliensis</name>
    <dbReference type="NCBI Taxonomy" id="2559925"/>
    <lineage>
        <taxon>Bacteria</taxon>
        <taxon>Bacillati</taxon>
        <taxon>Bacillota</taxon>
        <taxon>Bacilli</taxon>
        <taxon>Lactobacillales</taxon>
        <taxon>Enterococcaceae</taxon>
        <taxon>Enterococcus</taxon>
    </lineage>
</organism>
<sequence>MKVVFHIDELEKWAETANNVKNLLKEPDEVTIIVLVNGKAVTGYLDADNQAFIATEQVHFHACNNALRANKIEQTQLPQNVRVVSSGVVDLIKLQTNDYTYIKP</sequence>
<dbReference type="InterPro" id="IPR003787">
    <property type="entry name" value="Sulphur_relay_DsrE/F-like"/>
</dbReference>
<comment type="caution">
    <text evidence="2">The sequence shown here is derived from an EMBL/GenBank/DDBJ whole genome shotgun (WGS) entry which is preliminary data.</text>
</comment>
<dbReference type="EMBL" id="JARPYR010000029">
    <property type="protein sequence ID" value="MDT2597704.1"/>
    <property type="molecule type" value="Genomic_DNA"/>
</dbReference>
<dbReference type="RefSeq" id="WP_311800680.1">
    <property type="nucleotide sequence ID" value="NZ_JARPYR010000029.1"/>
</dbReference>
<gene>
    <name evidence="2" type="ORF">P7D36_13020</name>
    <name evidence="1" type="ORF">P7D39_11915</name>
</gene>
<keyword evidence="4" id="KW-1185">Reference proteome</keyword>
<evidence type="ECO:0000313" key="2">
    <source>
        <dbReference type="EMBL" id="MDT2638402.1"/>
    </source>
</evidence>
<dbReference type="PANTHER" id="PTHR37691">
    <property type="entry name" value="BLR3518 PROTEIN"/>
    <property type="match status" value="1"/>
</dbReference>
<dbReference type="SUPFAM" id="SSF75169">
    <property type="entry name" value="DsrEFH-like"/>
    <property type="match status" value="1"/>
</dbReference>
<dbReference type="Proteomes" id="UP001245561">
    <property type="component" value="Unassembled WGS sequence"/>
</dbReference>
<dbReference type="EMBL" id="JARPYT010000030">
    <property type="protein sequence ID" value="MDT2638402.1"/>
    <property type="molecule type" value="Genomic_DNA"/>
</dbReference>
<proteinExistence type="predicted"/>